<dbReference type="Proteomes" id="UP000683557">
    <property type="component" value="Chromosome"/>
</dbReference>
<protein>
    <submittedName>
        <fullName evidence="1">Type II toxin-antitoxin system RelE/ParE family toxin</fullName>
    </submittedName>
</protein>
<accession>A0ABX8J8Q4</accession>
<dbReference type="InterPro" id="IPR009387">
    <property type="entry name" value="HigB-2"/>
</dbReference>
<evidence type="ECO:0000313" key="2">
    <source>
        <dbReference type="Proteomes" id="UP000683557"/>
    </source>
</evidence>
<dbReference type="PIRSF" id="PIRSF018634">
    <property type="entry name" value="UCP018634"/>
    <property type="match status" value="1"/>
</dbReference>
<proteinExistence type="predicted"/>
<keyword evidence="2" id="KW-1185">Reference proteome</keyword>
<organism evidence="1 2">
    <name type="scientific">Geomonas oryzisoli</name>
    <dbReference type="NCBI Taxonomy" id="2847992"/>
    <lineage>
        <taxon>Bacteria</taxon>
        <taxon>Pseudomonadati</taxon>
        <taxon>Thermodesulfobacteriota</taxon>
        <taxon>Desulfuromonadia</taxon>
        <taxon>Geobacterales</taxon>
        <taxon>Geobacteraceae</taxon>
        <taxon>Geomonas</taxon>
    </lineage>
</organism>
<dbReference type="EMBL" id="CP076723">
    <property type="protein sequence ID" value="QWV93752.1"/>
    <property type="molecule type" value="Genomic_DNA"/>
</dbReference>
<dbReference type="Pfam" id="PF06296">
    <property type="entry name" value="RelE"/>
    <property type="match status" value="1"/>
</dbReference>
<sequence>MPRVFKNKWFDRWARREGIPDEVLFHAAKEIAAGRVEADLGGYLFKKRIARPGGGKRGGFRTIVGFKSISPQRIIFLYAFAKNTRSNISAKEEAALSLAAGSFLSAPDRKIDEFLTKGSIKEVIVNE</sequence>
<dbReference type="RefSeq" id="WP_216800496.1">
    <property type="nucleotide sequence ID" value="NZ_CP076723.1"/>
</dbReference>
<reference evidence="1 2" key="1">
    <citation type="submission" date="2021-06" db="EMBL/GenBank/DDBJ databases">
        <title>Gemonas diversity in paddy soil.</title>
        <authorList>
            <person name="Liu G."/>
        </authorList>
    </citation>
    <scope>NUCLEOTIDE SEQUENCE [LARGE SCALE GENOMIC DNA]</scope>
    <source>
        <strain evidence="1 2">RG10</strain>
    </source>
</reference>
<gene>
    <name evidence="1" type="ORF">KP004_00745</name>
</gene>
<name>A0ABX8J8Q4_9BACT</name>
<evidence type="ECO:0000313" key="1">
    <source>
        <dbReference type="EMBL" id="QWV93752.1"/>
    </source>
</evidence>